<protein>
    <recommendedName>
        <fullName evidence="3">Retrotransposon Copia-like N-terminal domain-containing protein</fullName>
    </recommendedName>
</protein>
<dbReference type="PANTHER" id="PTHR37610">
    <property type="entry name" value="CCHC-TYPE DOMAIN-CONTAINING PROTEIN"/>
    <property type="match status" value="1"/>
</dbReference>
<keyword evidence="2" id="KW-1185">Reference proteome</keyword>
<proteinExistence type="predicted"/>
<gene>
    <name evidence="1" type="ORF">VFH_II261680</name>
</gene>
<dbReference type="PANTHER" id="PTHR37610:SF47">
    <property type="entry name" value="RETROTRANSPOSON COPIA-LIKE N-TERMINAL DOMAIN-CONTAINING PROTEIN"/>
    <property type="match status" value="1"/>
</dbReference>
<organism evidence="1 2">
    <name type="scientific">Vicia faba</name>
    <name type="common">Broad bean</name>
    <name type="synonym">Faba vulgaris</name>
    <dbReference type="NCBI Taxonomy" id="3906"/>
    <lineage>
        <taxon>Eukaryota</taxon>
        <taxon>Viridiplantae</taxon>
        <taxon>Streptophyta</taxon>
        <taxon>Embryophyta</taxon>
        <taxon>Tracheophyta</taxon>
        <taxon>Spermatophyta</taxon>
        <taxon>Magnoliopsida</taxon>
        <taxon>eudicotyledons</taxon>
        <taxon>Gunneridae</taxon>
        <taxon>Pentapetalae</taxon>
        <taxon>rosids</taxon>
        <taxon>fabids</taxon>
        <taxon>Fabales</taxon>
        <taxon>Fabaceae</taxon>
        <taxon>Papilionoideae</taxon>
        <taxon>50 kb inversion clade</taxon>
        <taxon>NPAAA clade</taxon>
        <taxon>Hologalegina</taxon>
        <taxon>IRL clade</taxon>
        <taxon>Fabeae</taxon>
        <taxon>Vicia</taxon>
    </lineage>
</organism>
<sequence length="136" mass="15918">MEDPKFNESLKVETRSFVTSSHEGLTHLITCHKLNGQNYIQWIRLVKIFLEGKGREGYTTGGSKCLEKGDKNFQKWKLENSQVMSWLLNTMTNEIGENFMFYDTAKEIWDAVKETYSNVDNTFVVFEIKNILHDLR</sequence>
<dbReference type="Proteomes" id="UP001157006">
    <property type="component" value="Chromosome 2"/>
</dbReference>
<accession>A0AAV0ZXC8</accession>
<dbReference type="EMBL" id="OX451737">
    <property type="protein sequence ID" value="CAI8601215.1"/>
    <property type="molecule type" value="Genomic_DNA"/>
</dbReference>
<evidence type="ECO:0000313" key="2">
    <source>
        <dbReference type="Proteomes" id="UP001157006"/>
    </source>
</evidence>
<evidence type="ECO:0000313" key="1">
    <source>
        <dbReference type="EMBL" id="CAI8601215.1"/>
    </source>
</evidence>
<reference evidence="1 2" key="1">
    <citation type="submission" date="2023-01" db="EMBL/GenBank/DDBJ databases">
        <authorList>
            <person name="Kreplak J."/>
        </authorList>
    </citation>
    <scope>NUCLEOTIDE SEQUENCE [LARGE SCALE GENOMIC DNA]</scope>
</reference>
<dbReference type="AlphaFoldDB" id="A0AAV0ZXC8"/>
<name>A0AAV0ZXC8_VICFA</name>
<evidence type="ECO:0008006" key="3">
    <source>
        <dbReference type="Google" id="ProtNLM"/>
    </source>
</evidence>